<dbReference type="InterPro" id="IPR020845">
    <property type="entry name" value="AMP-binding_CS"/>
</dbReference>
<dbReference type="Pfam" id="PF13193">
    <property type="entry name" value="AMP-binding_C"/>
    <property type="match status" value="1"/>
</dbReference>
<evidence type="ECO:0000256" key="1">
    <source>
        <dbReference type="ARBA" id="ARBA00006432"/>
    </source>
</evidence>
<evidence type="ECO:0000256" key="2">
    <source>
        <dbReference type="ARBA" id="ARBA00022598"/>
    </source>
</evidence>
<dbReference type="InterPro" id="IPR045851">
    <property type="entry name" value="AMP-bd_C_sf"/>
</dbReference>
<dbReference type="Pfam" id="PF00501">
    <property type="entry name" value="AMP-binding"/>
    <property type="match status" value="1"/>
</dbReference>
<feature type="domain" description="AMP-dependent synthetase/ligase" evidence="3">
    <location>
        <begin position="21"/>
        <end position="392"/>
    </location>
</feature>
<dbReference type="AlphaFoldDB" id="A0A542DFW4"/>
<evidence type="ECO:0000259" key="3">
    <source>
        <dbReference type="Pfam" id="PF00501"/>
    </source>
</evidence>
<dbReference type="Proteomes" id="UP000320876">
    <property type="component" value="Unassembled WGS sequence"/>
</dbReference>
<dbReference type="EMBL" id="VFML01000001">
    <property type="protein sequence ID" value="TQJ01975.1"/>
    <property type="molecule type" value="Genomic_DNA"/>
</dbReference>
<comment type="similarity">
    <text evidence="1">Belongs to the ATP-dependent AMP-binding enzyme family.</text>
</comment>
<dbReference type="RefSeq" id="WP_141996763.1">
    <property type="nucleotide sequence ID" value="NZ_VFML01000001.1"/>
</dbReference>
<dbReference type="InterPro" id="IPR025110">
    <property type="entry name" value="AMP-bd_C"/>
</dbReference>
<organism evidence="5 6">
    <name type="scientific">Amycolatopsis cihanbeyliensis</name>
    <dbReference type="NCBI Taxonomy" id="1128664"/>
    <lineage>
        <taxon>Bacteria</taxon>
        <taxon>Bacillati</taxon>
        <taxon>Actinomycetota</taxon>
        <taxon>Actinomycetes</taxon>
        <taxon>Pseudonocardiales</taxon>
        <taxon>Pseudonocardiaceae</taxon>
        <taxon>Amycolatopsis</taxon>
    </lineage>
</organism>
<gene>
    <name evidence="5" type="ORF">FB471_1692</name>
</gene>
<evidence type="ECO:0000259" key="4">
    <source>
        <dbReference type="Pfam" id="PF13193"/>
    </source>
</evidence>
<feature type="domain" description="AMP-binding enzyme C-terminal" evidence="4">
    <location>
        <begin position="443"/>
        <end position="520"/>
    </location>
</feature>
<name>A0A542DFW4_AMYCI</name>
<dbReference type="SUPFAM" id="SSF56801">
    <property type="entry name" value="Acetyl-CoA synthetase-like"/>
    <property type="match status" value="1"/>
</dbReference>
<dbReference type="Gene3D" id="3.40.50.12780">
    <property type="entry name" value="N-terminal domain of ligase-like"/>
    <property type="match status" value="1"/>
</dbReference>
<dbReference type="PROSITE" id="PS00455">
    <property type="entry name" value="AMP_BINDING"/>
    <property type="match status" value="1"/>
</dbReference>
<dbReference type="OrthoDB" id="9803968at2"/>
<sequence>MENPVELAAVCPLTTEDVLRRAVGIAPELEAVVTPQERVGYAELASEVATIRSALAAAGVGRGDHVGVCLGNGPRWVALFLAIGSLGAVTVGVNTRLRAEEIGYVLRQSRVKLLFLADRLLKIDFVGMLREICPRVDRELPDPAVPELTSVVVLGDDVPDGALPWAEFLAAGGEPVQPRCTPEDVLLLQYTSGTTSRPKGALLTHRGMCADAFFSGGRLGLRTGDRFYSARPFFHVAGSTLSVLGCLQQVATLVAAERFEPGDALGLMETERCTHFSGNDTIALMLLNHPDRPERRLVLRGAWLAASPTIARRVIDELGAAECVVGYGLSEASPNVAQSAWWEPEEVRVAGRMRPEPGVAVRIRDVETGMDCPTGTRGEILVRGWNVMRGYYDMPAETAEALDRDGWLHTGDIGLLDESGRLEFLGREKDIIRVGGENVAPAEVENVLHGHPKIRQAVVVGVPDERLIEVPFAFVVLNEDRAADSGELLDWAKARMAGFKVPRHLLVVEGFERFGMTASAKVQKRQLVAHAERLLREGALG</sequence>
<dbReference type="InterPro" id="IPR000873">
    <property type="entry name" value="AMP-dep_synth/lig_dom"/>
</dbReference>
<evidence type="ECO:0000313" key="5">
    <source>
        <dbReference type="EMBL" id="TQJ01975.1"/>
    </source>
</evidence>
<dbReference type="GO" id="GO:0006631">
    <property type="term" value="P:fatty acid metabolic process"/>
    <property type="evidence" value="ECO:0007669"/>
    <property type="project" value="TreeGrafter"/>
</dbReference>
<keyword evidence="2" id="KW-0436">Ligase</keyword>
<dbReference type="Gene3D" id="3.30.300.30">
    <property type="match status" value="1"/>
</dbReference>
<protein>
    <submittedName>
        <fullName evidence="5">Fatty-acyl-CoA synthase</fullName>
    </submittedName>
</protein>
<reference evidence="5 6" key="1">
    <citation type="submission" date="2019-06" db="EMBL/GenBank/DDBJ databases">
        <title>Sequencing the genomes of 1000 actinobacteria strains.</title>
        <authorList>
            <person name="Klenk H.-P."/>
        </authorList>
    </citation>
    <scope>NUCLEOTIDE SEQUENCE [LARGE SCALE GENOMIC DNA]</scope>
    <source>
        <strain evidence="5 6">DSM 45679</strain>
    </source>
</reference>
<evidence type="ECO:0000313" key="6">
    <source>
        <dbReference type="Proteomes" id="UP000320876"/>
    </source>
</evidence>
<dbReference type="GO" id="GO:0031956">
    <property type="term" value="F:medium-chain fatty acid-CoA ligase activity"/>
    <property type="evidence" value="ECO:0007669"/>
    <property type="project" value="TreeGrafter"/>
</dbReference>
<accession>A0A542DFW4</accession>
<keyword evidence="6" id="KW-1185">Reference proteome</keyword>
<dbReference type="InterPro" id="IPR042099">
    <property type="entry name" value="ANL_N_sf"/>
</dbReference>
<dbReference type="PANTHER" id="PTHR43201:SF5">
    <property type="entry name" value="MEDIUM-CHAIN ACYL-COA LIGASE ACSF2, MITOCHONDRIAL"/>
    <property type="match status" value="1"/>
</dbReference>
<dbReference type="PANTHER" id="PTHR43201">
    <property type="entry name" value="ACYL-COA SYNTHETASE"/>
    <property type="match status" value="1"/>
</dbReference>
<comment type="caution">
    <text evidence="5">The sequence shown here is derived from an EMBL/GenBank/DDBJ whole genome shotgun (WGS) entry which is preliminary data.</text>
</comment>
<proteinExistence type="inferred from homology"/>